<reference evidence="2 3" key="1">
    <citation type="submission" date="2019-06" db="EMBL/GenBank/DDBJ databases">
        <title>Gramella sabulilitoris sp. nov., isolated from a marine sand.</title>
        <authorList>
            <person name="Yoon J.-H."/>
        </authorList>
    </citation>
    <scope>NUCLEOTIDE SEQUENCE [LARGE SCALE GENOMIC DNA]</scope>
    <source>
        <strain evidence="2 3">HSMS-1</strain>
    </source>
</reference>
<evidence type="ECO:0000313" key="3">
    <source>
        <dbReference type="Proteomes" id="UP000315131"/>
    </source>
</evidence>
<dbReference type="SUPFAM" id="SSF52833">
    <property type="entry name" value="Thioredoxin-like"/>
    <property type="match status" value="1"/>
</dbReference>
<dbReference type="InterPro" id="IPR004879">
    <property type="entry name" value="Ssp411-like_TRX"/>
</dbReference>
<dbReference type="RefSeq" id="WP_143411408.1">
    <property type="nucleotide sequence ID" value="NZ_VHSF01000003.1"/>
</dbReference>
<comment type="caution">
    <text evidence="2">The sequence shown here is derived from an EMBL/GenBank/DDBJ whole genome shotgun (WGS) entry which is preliminary data.</text>
</comment>
<dbReference type="Gene3D" id="3.40.30.10">
    <property type="entry name" value="Glutaredoxin"/>
    <property type="match status" value="1"/>
</dbReference>
<keyword evidence="3" id="KW-1185">Reference proteome</keyword>
<dbReference type="InterPro" id="IPR036249">
    <property type="entry name" value="Thioredoxin-like_sf"/>
</dbReference>
<dbReference type="Proteomes" id="UP000315131">
    <property type="component" value="Unassembled WGS sequence"/>
</dbReference>
<dbReference type="InterPro" id="IPR024705">
    <property type="entry name" value="Ssp411"/>
</dbReference>
<protein>
    <submittedName>
        <fullName evidence="2">Thioredoxin domain-containing protein</fullName>
    </submittedName>
</protein>
<gene>
    <name evidence="2" type="ORF">FGM01_11975</name>
</gene>
<evidence type="ECO:0000259" key="1">
    <source>
        <dbReference type="Pfam" id="PF03190"/>
    </source>
</evidence>
<dbReference type="OrthoDB" id="9762614at2"/>
<dbReference type="Gene3D" id="1.50.10.10">
    <property type="match status" value="2"/>
</dbReference>
<dbReference type="Pfam" id="PF03190">
    <property type="entry name" value="Thioredox_DsbH"/>
    <property type="match status" value="1"/>
</dbReference>
<feature type="domain" description="Spermatogenesis-associated protein 20-like TRX" evidence="1">
    <location>
        <begin position="9"/>
        <end position="164"/>
    </location>
</feature>
<dbReference type="PANTHER" id="PTHR42899">
    <property type="entry name" value="SPERMATOGENESIS-ASSOCIATED PROTEIN 20"/>
    <property type="match status" value="1"/>
</dbReference>
<name>A0A550HZR7_9FLAO</name>
<proteinExistence type="predicted"/>
<organism evidence="2 3">
    <name type="scientific">Christiangramia sabulilitoris</name>
    <dbReference type="NCBI Taxonomy" id="2583991"/>
    <lineage>
        <taxon>Bacteria</taxon>
        <taxon>Pseudomonadati</taxon>
        <taxon>Bacteroidota</taxon>
        <taxon>Flavobacteriia</taxon>
        <taxon>Flavobacteriales</taxon>
        <taxon>Flavobacteriaceae</taxon>
        <taxon>Christiangramia</taxon>
    </lineage>
</organism>
<dbReference type="InterPro" id="IPR012341">
    <property type="entry name" value="6hp_glycosidase-like_sf"/>
</dbReference>
<dbReference type="AlphaFoldDB" id="A0A550HZR7"/>
<dbReference type="SUPFAM" id="SSF48208">
    <property type="entry name" value="Six-hairpin glycosidases"/>
    <property type="match status" value="1"/>
</dbReference>
<dbReference type="CDD" id="cd02955">
    <property type="entry name" value="SSP411"/>
    <property type="match status" value="1"/>
</dbReference>
<evidence type="ECO:0000313" key="2">
    <source>
        <dbReference type="EMBL" id="TRO64211.1"/>
    </source>
</evidence>
<sequence length="682" mass="79351">MATNSPRHTNDLIHESSPYLLQHAHNPVNWKPWNDAVLDEAKEKDKLLLISVGYSACHWCHVMEHESFEDEAVADIMNSNYICIKVDREERPDIDHVYMNAVQVMTGTGGWPMNVVALPDGRPVWGGTYFRKEQWKDALEQISRLYMTQPEKLVEYAEKLAKGLNQIDLIEPITVEKPLHKDLFKPVIDKWKRSFDHKNGGYNRSPKFMMPNNFEFLLRYAHQDSDKNLLEHCLLTLNKISWGGVFDPIAGGFSRYSVDERWHVPHFEKMLYDNAQLVQLYSKAFKLTKNEWYREVVEKTLKYIETEMTDQTGAFYSALDADSQNSFGKNEEGAYYVWTKEELENHLGDDFQLFSTYFNINSYGKWEDQGYVLIRTRPSDDIAEEFGISESEVKQRIQSCLDKLENLRKERHKPGLDDKSLTSWNAMMLSGYVAAYQALGKEEYLAAGRKNIEFIKGHQKREDGRLFHSYKNGKSSINGYLEDYAFCIQAFLDLYETTFKIEDLHQAESLLKVAEEDFFDQNSGMYFFTSIKDRALVTRTIEINDNVIPASNSVMAKNLFRLGKITGNTKYLDRSRQMLQNVLDKIPEYPQSYSNWLDLLMNFTHPYFEVAITGEKYREKAKFLQEKYLPNMILAASAEDSEIALLKDRYIDNKDLIYVCQEGVCQLPVEFEEAALERICEV</sequence>
<dbReference type="GO" id="GO:0005975">
    <property type="term" value="P:carbohydrate metabolic process"/>
    <property type="evidence" value="ECO:0007669"/>
    <property type="project" value="InterPro"/>
</dbReference>
<accession>A0A550HZR7</accession>
<dbReference type="EMBL" id="VHSF01000003">
    <property type="protein sequence ID" value="TRO64211.1"/>
    <property type="molecule type" value="Genomic_DNA"/>
</dbReference>
<dbReference type="PIRSF" id="PIRSF006402">
    <property type="entry name" value="UCP006402_thioredoxin"/>
    <property type="match status" value="1"/>
</dbReference>
<dbReference type="InterPro" id="IPR008928">
    <property type="entry name" value="6-hairpin_glycosidase_sf"/>
</dbReference>
<dbReference type="PANTHER" id="PTHR42899:SF1">
    <property type="entry name" value="SPERMATOGENESIS-ASSOCIATED PROTEIN 20"/>
    <property type="match status" value="1"/>
</dbReference>